<evidence type="ECO:0000313" key="2">
    <source>
        <dbReference type="EMBL" id="VDO27930.1"/>
    </source>
</evidence>
<sequence>MEMHKQVKTSVHNEHNEANLDFAYDRSFPKSSGDKNERKPNRVSSTEDSERKDDENNCPDEVAGIAIDVAVVTNGGAAISSKLVL</sequence>
<reference evidence="2 3" key="2">
    <citation type="submission" date="2018-11" db="EMBL/GenBank/DDBJ databases">
        <authorList>
            <consortium name="Pathogen Informatics"/>
        </authorList>
    </citation>
    <scope>NUCLEOTIDE SEQUENCE [LARGE SCALE GENOMIC DNA]</scope>
</reference>
<evidence type="ECO:0000256" key="1">
    <source>
        <dbReference type="SAM" id="MobiDB-lite"/>
    </source>
</evidence>
<keyword evidence="3" id="KW-1185">Reference proteome</keyword>
<feature type="compositionally biased region" description="Basic and acidic residues" evidence="1">
    <location>
        <begin position="1"/>
        <end position="40"/>
    </location>
</feature>
<gene>
    <name evidence="2" type="ORF">OFLC_LOCUS1025</name>
</gene>
<evidence type="ECO:0000313" key="3">
    <source>
        <dbReference type="Proteomes" id="UP000267606"/>
    </source>
</evidence>
<protein>
    <submittedName>
        <fullName evidence="4">Ovule protein</fullName>
    </submittedName>
</protein>
<reference evidence="4" key="1">
    <citation type="submission" date="2016-06" db="UniProtKB">
        <authorList>
            <consortium name="WormBaseParasite"/>
        </authorList>
    </citation>
    <scope>IDENTIFICATION</scope>
</reference>
<dbReference type="EMBL" id="UZAJ01000434">
    <property type="protein sequence ID" value="VDO27930.1"/>
    <property type="molecule type" value="Genomic_DNA"/>
</dbReference>
<dbReference type="Proteomes" id="UP000267606">
    <property type="component" value="Unassembled WGS sequence"/>
</dbReference>
<proteinExistence type="predicted"/>
<dbReference type="WBParaSite" id="OFLC_0000102401-mRNA-1">
    <property type="protein sequence ID" value="OFLC_0000102401-mRNA-1"/>
    <property type="gene ID" value="OFLC_0000102401"/>
</dbReference>
<name>A0A183H0L5_9BILA</name>
<accession>A0A183H0L5</accession>
<evidence type="ECO:0000313" key="4">
    <source>
        <dbReference type="WBParaSite" id="OFLC_0000102401-mRNA-1"/>
    </source>
</evidence>
<dbReference type="AlphaFoldDB" id="A0A183H0L5"/>
<organism evidence="4">
    <name type="scientific">Onchocerca flexuosa</name>
    <dbReference type="NCBI Taxonomy" id="387005"/>
    <lineage>
        <taxon>Eukaryota</taxon>
        <taxon>Metazoa</taxon>
        <taxon>Ecdysozoa</taxon>
        <taxon>Nematoda</taxon>
        <taxon>Chromadorea</taxon>
        <taxon>Rhabditida</taxon>
        <taxon>Spirurina</taxon>
        <taxon>Spiruromorpha</taxon>
        <taxon>Filarioidea</taxon>
        <taxon>Onchocercidae</taxon>
        <taxon>Onchocerca</taxon>
    </lineage>
</organism>
<feature type="region of interest" description="Disordered" evidence="1">
    <location>
        <begin position="1"/>
        <end position="59"/>
    </location>
</feature>